<comment type="caution">
    <text evidence="3">The sequence shown here is derived from an EMBL/GenBank/DDBJ whole genome shotgun (WGS) entry which is preliminary data.</text>
</comment>
<protein>
    <submittedName>
        <fullName evidence="3">Uncharacterized protein</fullName>
    </submittedName>
</protein>
<dbReference type="AlphaFoldDB" id="A0A077LTP8"/>
<evidence type="ECO:0000256" key="2">
    <source>
        <dbReference type="SAM" id="Phobius"/>
    </source>
</evidence>
<dbReference type="EMBL" id="CAJB01000046">
    <property type="protein sequence ID" value="CCH76676.1"/>
    <property type="molecule type" value="Genomic_DNA"/>
</dbReference>
<feature type="transmembrane region" description="Helical" evidence="2">
    <location>
        <begin position="41"/>
        <end position="64"/>
    </location>
</feature>
<organism evidence="3 4">
    <name type="scientific">Nostocoides japonicum T1-X7</name>
    <dbReference type="NCBI Taxonomy" id="1194083"/>
    <lineage>
        <taxon>Bacteria</taxon>
        <taxon>Bacillati</taxon>
        <taxon>Actinomycetota</taxon>
        <taxon>Actinomycetes</taxon>
        <taxon>Micrococcales</taxon>
        <taxon>Intrasporangiaceae</taxon>
        <taxon>Nostocoides</taxon>
    </lineage>
</organism>
<keyword evidence="2" id="KW-0812">Transmembrane</keyword>
<evidence type="ECO:0000313" key="3">
    <source>
        <dbReference type="EMBL" id="CCH76676.1"/>
    </source>
</evidence>
<gene>
    <name evidence="3" type="ORF">BN12_140004</name>
</gene>
<evidence type="ECO:0000313" key="4">
    <source>
        <dbReference type="Proteomes" id="UP000035721"/>
    </source>
</evidence>
<name>A0A077LTP8_9MICO</name>
<feature type="region of interest" description="Disordered" evidence="1">
    <location>
        <begin position="1"/>
        <end position="28"/>
    </location>
</feature>
<dbReference type="RefSeq" id="WP_083454373.1">
    <property type="nucleotide sequence ID" value="NZ_HF570958.1"/>
</dbReference>
<reference evidence="3 4" key="1">
    <citation type="journal article" date="2013" name="ISME J.">
        <title>A metabolic model for members of the genus Tetrasphaera involved in enhanced biological phosphorus removal.</title>
        <authorList>
            <person name="Kristiansen R."/>
            <person name="Nguyen H.T.T."/>
            <person name="Saunders A.M."/>
            <person name="Nielsen J.L."/>
            <person name="Wimmer R."/>
            <person name="Le V.Q."/>
            <person name="McIlroy S.J."/>
            <person name="Petrovski S."/>
            <person name="Seviour R.J."/>
            <person name="Calteau A."/>
            <person name="Nielsen K.L."/>
            <person name="Nielsen P.H."/>
        </authorList>
    </citation>
    <scope>NUCLEOTIDE SEQUENCE [LARGE SCALE GENOMIC DNA]</scope>
    <source>
        <strain evidence="3 4">T1-X7</strain>
    </source>
</reference>
<keyword evidence="2" id="KW-1133">Transmembrane helix</keyword>
<keyword evidence="2" id="KW-0472">Membrane</keyword>
<evidence type="ECO:0000256" key="1">
    <source>
        <dbReference type="SAM" id="MobiDB-lite"/>
    </source>
</evidence>
<proteinExistence type="predicted"/>
<dbReference type="Proteomes" id="UP000035721">
    <property type="component" value="Unassembled WGS sequence"/>
</dbReference>
<keyword evidence="4" id="KW-1185">Reference proteome</keyword>
<accession>A0A077LTP8</accession>
<dbReference type="STRING" id="1194083.BN12_140004"/>
<dbReference type="NCBIfam" id="TIGR03816">
    <property type="entry name" value="tadE_like_DECH"/>
    <property type="match status" value="1"/>
</dbReference>
<sequence>MAGGDRRLPGRAVGPAASCSRPRTGHRAETRVRVERGSATVLVVGVLAVLVVVGSAATLVAVAATATHRAATAADLAALAGAVALRDLGSADRACAAAGRLAERNGGVLVSCSAATDESVTVRCSVPTGLSGAGFPASVVREARAGPAPDT</sequence>
<dbReference type="InterPro" id="IPR021202">
    <property type="entry name" value="Rv3654c-like"/>
</dbReference>